<name>W6QET5_PENRF</name>
<feature type="transmembrane region" description="Helical" evidence="1">
    <location>
        <begin position="37"/>
        <end position="62"/>
    </location>
</feature>
<dbReference type="EMBL" id="HG792017">
    <property type="protein sequence ID" value="CDM34556.1"/>
    <property type="molecule type" value="Genomic_DNA"/>
</dbReference>
<dbReference type="AlphaFoldDB" id="W6QET5"/>
<sequence>MDLQEPRDFRGKRPIVTMKDVMAEWHSGSKRRVIKYYVVWIAVGLVVGAIIGVVVGVCMRLVGK</sequence>
<proteinExistence type="predicted"/>
<reference evidence="2" key="1">
    <citation type="journal article" date="2014" name="Nat. Commun.">
        <title>Multiple recent horizontal transfers of a large genomic region in cheese making fungi.</title>
        <authorList>
            <person name="Cheeseman K."/>
            <person name="Ropars J."/>
            <person name="Renault P."/>
            <person name="Dupont J."/>
            <person name="Gouzy J."/>
            <person name="Branca A."/>
            <person name="Abraham A.L."/>
            <person name="Ceppi M."/>
            <person name="Conseiller E."/>
            <person name="Debuchy R."/>
            <person name="Malagnac F."/>
            <person name="Goarin A."/>
            <person name="Silar P."/>
            <person name="Lacoste S."/>
            <person name="Sallet E."/>
            <person name="Bensimon A."/>
            <person name="Giraud T."/>
            <person name="Brygoo Y."/>
        </authorList>
    </citation>
    <scope>NUCLEOTIDE SEQUENCE [LARGE SCALE GENOMIC DNA]</scope>
    <source>
        <strain evidence="2">FM164</strain>
    </source>
</reference>
<evidence type="ECO:0000256" key="1">
    <source>
        <dbReference type="SAM" id="Phobius"/>
    </source>
</evidence>
<keyword evidence="1" id="KW-0812">Transmembrane</keyword>
<evidence type="ECO:0000313" key="2">
    <source>
        <dbReference type="EMBL" id="CDM34556.1"/>
    </source>
</evidence>
<protein>
    <submittedName>
        <fullName evidence="2">Genomic scaffold, ProqFM164S03</fullName>
    </submittedName>
</protein>
<keyword evidence="1" id="KW-1133">Transmembrane helix</keyword>
<dbReference type="Proteomes" id="UP000030686">
    <property type="component" value="Unassembled WGS sequence"/>
</dbReference>
<organism evidence="2 3">
    <name type="scientific">Penicillium roqueforti (strain FM164)</name>
    <dbReference type="NCBI Taxonomy" id="1365484"/>
    <lineage>
        <taxon>Eukaryota</taxon>
        <taxon>Fungi</taxon>
        <taxon>Dikarya</taxon>
        <taxon>Ascomycota</taxon>
        <taxon>Pezizomycotina</taxon>
        <taxon>Eurotiomycetes</taxon>
        <taxon>Eurotiomycetidae</taxon>
        <taxon>Eurotiales</taxon>
        <taxon>Aspergillaceae</taxon>
        <taxon>Penicillium</taxon>
    </lineage>
</organism>
<keyword evidence="3" id="KW-1185">Reference proteome</keyword>
<accession>W6QET5</accession>
<gene>
    <name evidence="2" type="ORF">PROQFM164_S03g001280</name>
</gene>
<evidence type="ECO:0000313" key="3">
    <source>
        <dbReference type="Proteomes" id="UP000030686"/>
    </source>
</evidence>
<keyword evidence="1" id="KW-0472">Membrane</keyword>